<feature type="region of interest" description="Disordered" evidence="1">
    <location>
        <begin position="801"/>
        <end position="820"/>
    </location>
</feature>
<proteinExistence type="predicted"/>
<feature type="compositionally biased region" description="Low complexity" evidence="1">
    <location>
        <begin position="1020"/>
        <end position="1029"/>
    </location>
</feature>
<feature type="region of interest" description="Disordered" evidence="1">
    <location>
        <begin position="197"/>
        <end position="229"/>
    </location>
</feature>
<dbReference type="PANTHER" id="PTHR23354">
    <property type="entry name" value="NUCLEOLAR PROTEIN 7/ESTROGEN RECEPTOR COACTIVATOR-RELATED"/>
    <property type="match status" value="1"/>
</dbReference>
<feature type="region of interest" description="Disordered" evidence="1">
    <location>
        <begin position="489"/>
        <end position="565"/>
    </location>
</feature>
<dbReference type="InterPro" id="IPR006571">
    <property type="entry name" value="TLDc_dom"/>
</dbReference>
<feature type="compositionally biased region" description="Basic and acidic residues" evidence="1">
    <location>
        <begin position="107"/>
        <end position="122"/>
    </location>
</feature>
<dbReference type="OMA" id="WNEGFIE"/>
<evidence type="ECO:0000313" key="3">
    <source>
        <dbReference type="EMBL" id="KPI82924.1"/>
    </source>
</evidence>
<dbReference type="SMART" id="SM00584">
    <property type="entry name" value="TLDc"/>
    <property type="match status" value="1"/>
</dbReference>
<feature type="compositionally biased region" description="Low complexity" evidence="1">
    <location>
        <begin position="490"/>
        <end position="512"/>
    </location>
</feature>
<feature type="region of interest" description="Disordered" evidence="1">
    <location>
        <begin position="1083"/>
        <end position="1142"/>
    </location>
</feature>
<feature type="compositionally biased region" description="Pro residues" evidence="1">
    <location>
        <begin position="1441"/>
        <end position="1452"/>
    </location>
</feature>
<feature type="region of interest" description="Disordered" evidence="1">
    <location>
        <begin position="1166"/>
        <end position="1185"/>
    </location>
</feature>
<comment type="caution">
    <text evidence="3">The sequence shown here is derived from an EMBL/GenBank/DDBJ whole genome shotgun (WGS) entry which is preliminary data.</text>
</comment>
<evidence type="ECO:0000313" key="4">
    <source>
        <dbReference type="Proteomes" id="UP000038009"/>
    </source>
</evidence>
<feature type="compositionally biased region" description="Low complexity" evidence="1">
    <location>
        <begin position="212"/>
        <end position="228"/>
    </location>
</feature>
<organism evidence="3 4">
    <name type="scientific">Leptomonas seymouri</name>
    <dbReference type="NCBI Taxonomy" id="5684"/>
    <lineage>
        <taxon>Eukaryota</taxon>
        <taxon>Discoba</taxon>
        <taxon>Euglenozoa</taxon>
        <taxon>Kinetoplastea</taxon>
        <taxon>Metakinetoplastina</taxon>
        <taxon>Trypanosomatida</taxon>
        <taxon>Trypanosomatidae</taxon>
        <taxon>Leishmaniinae</taxon>
        <taxon>Leptomonas</taxon>
    </lineage>
</organism>
<feature type="compositionally biased region" description="Basic and acidic residues" evidence="1">
    <location>
        <begin position="580"/>
        <end position="597"/>
    </location>
</feature>
<dbReference type="OrthoDB" id="26679at2759"/>
<feature type="compositionally biased region" description="Polar residues" evidence="1">
    <location>
        <begin position="1460"/>
        <end position="1470"/>
    </location>
</feature>
<feature type="region of interest" description="Disordered" evidence="1">
    <location>
        <begin position="580"/>
        <end position="615"/>
    </location>
</feature>
<sequence>MELADSASAAAAAAAADAAASPPTLPLPTAAVGSSPLSPGRPSTPLTDTHLLQLSLRKAAAAVAAGKATIAANNYALVVKTFFRKCFLLEELVLLALAMGNGARTSTQDEKPEQNDGVDRTSSRPQQRQPQPPADGDPEKVSEDAQAPDCDAEQPVDPLANVGMLLPPGLDEDDYDEERHYYDQKRQREDELAHRHPLSGQHPLHPPSDSPASLPGLSSKGASGKAAATPMDDAPGYDAATAQWLACLLAKVHPDALPIATLEKLCKVPIPPRAARWLAAGSSFTAASFGSPVSAAHNAGDHSNCNFPSASAAAPAMNVITPCSPIPMARLIPHLKTSPLASPVGGNNVASPAKSTAATTITPTTSQSDATAASSAPSSSSLSLLFATLLWDVACALWNEGFIEDTHHWLSVMDVRRLWKLYGDACTSATAAESPVNASIFNSPDATSCSAGSALFSSLEPSDEGPKSDERACALSWAAVLAECRAADEPTSAAPSRSTPPRRCPTLPTSSPNCNSLEASRREGEAREKKVVDDLPSASSQRPAPTGITLPAFSSTHVPLPMTRPTTGVNDVSVWTGTHKEADEQRAAKTDARRSEMGEGAAAATAKHTRGRDHPATYSAQLKLQGAVLQCEGAEEDTAGSSGSSTTVPNTASLSVTTALQAIPRFIRRLARRTSALRDLCGIMMGCETSEDVFYIIYAFHCALQTQQRKMCQQQPTPNAATAAHLSEPPPQQGTEAHPSSASVVAPMAAAATGGLAETLIVANLLVEFFLSKRAQKILLDAGVLPAHLPPVIVGDEHNTAAASASGAPTPPPHAPSGEHKFRVDRAVRQACDEIVCTFTNGQCLTLYGLESYGILSAHDGGRGREGGKGAQLLAPELPFVLVTNVLSSAMNFATLYRLSKVFHGVMGVCGGNVAAWRGSAGSSSSSAMDPACQCSTCQPTPAAAHQQAGFPTHVNRTRKATDEERLRRQRWTRVPPPARPTAAAPQPTTASEPQGPAHGVVGDLFGFVKGVATSWRSVSSATSSASAEPEPRRVTPVRGTISPRPVPPLHHDVWPSQIEAEMSDAHPLSSAHPRGGYAERLAEARREHAAKVAVAGRSDESTPPSERSPSAVDGNNSALAGACSSSQSSNPNAKAATQHAPAIARREAMLEVRTRGPGACELLVPSHSAGRKRNPSTSASAAAAAAAGTSTLPINLLTEENERVGPAGWAPTTTGVASAADTVLHAPSVKLQSRSPSEAVCLRLLTILYRYPLLHTLEPVTASHVDLVAKELNKALHILQVAMKDRFGEQWWRQWRARREDETQEYYARALADAQRGGHVPSASSKTAAVIPNFNGKSSKSLSMSWSSVGLFLAFNSTQPSAAAAAAAVASVSAEPARPPSAVGTTSAAPNPSLVLRPPSDESMRLPPPFALHNELLTSQPPQQQQLLQDVFATSCDNAVPPPSAPQPTPRQGPILSDFWSTRTLSIPTQEGMRERRQNLRERSTEPLTSAEDVPTPRAVRSPAAARTPAIAATETAVLDDDGALIDVGWDVPPAYTPEVSLDFSAFTTTSVETQEATRRLAETLQRQQHDADVARANADVPGVSLLSCACRRLLHNELPLLQQYCPWRVIYSTRMHGVSLATLFSNCKRESERHVRMPIELFSSPLSAEATSSGAPSADARPMLLVLELPASATLQFSEDDAGVHEVMAERQKPLTMERANAAAAAPATADYRSPMLFNKLYIGAYLSDLLRLDTRRYYGSQDCFVFQLLVPAEKEGERGSHPEATPAAPPPQLRIFRATRQNTQFINCRSTSIVIGGGGAGSSLYLDESLCHGATSTCATFNSPPLCTWASAAATLCDVAGVRQPERAAAATAATNGQQQSLFVVNVEVIVMDT</sequence>
<dbReference type="PANTHER" id="PTHR23354:SF126">
    <property type="entry name" value="CONSERVED TLD DOMAIN PROTEIN"/>
    <property type="match status" value="1"/>
</dbReference>
<feature type="compositionally biased region" description="Low complexity" evidence="1">
    <location>
        <begin position="714"/>
        <end position="724"/>
    </location>
</feature>
<feature type="region of interest" description="Disordered" evidence="1">
    <location>
        <begin position="957"/>
        <end position="999"/>
    </location>
</feature>
<keyword evidence="4" id="KW-1185">Reference proteome</keyword>
<feature type="compositionally biased region" description="Polar residues" evidence="1">
    <location>
        <begin position="1102"/>
        <end position="1133"/>
    </location>
</feature>
<feature type="compositionally biased region" description="Low complexity" evidence="1">
    <location>
        <begin position="981"/>
        <end position="991"/>
    </location>
</feature>
<protein>
    <submittedName>
        <fullName evidence="3">TLD domain protein conserved</fullName>
    </submittedName>
</protein>
<dbReference type="EMBL" id="LJSK01000485">
    <property type="protein sequence ID" value="KPI82924.1"/>
    <property type="molecule type" value="Genomic_DNA"/>
</dbReference>
<dbReference type="Proteomes" id="UP000038009">
    <property type="component" value="Unassembled WGS sequence"/>
</dbReference>
<feature type="compositionally biased region" description="Basic and acidic residues" evidence="1">
    <location>
        <begin position="1473"/>
        <end position="1486"/>
    </location>
</feature>
<feature type="region of interest" description="Disordered" evidence="1">
    <location>
        <begin position="1377"/>
        <end position="1409"/>
    </location>
</feature>
<dbReference type="Pfam" id="PF07534">
    <property type="entry name" value="TLD"/>
    <property type="match status" value="1"/>
</dbReference>
<evidence type="ECO:0000259" key="2">
    <source>
        <dbReference type="PROSITE" id="PS51886"/>
    </source>
</evidence>
<feature type="region of interest" description="Disordered" evidence="1">
    <location>
        <begin position="103"/>
        <end position="175"/>
    </location>
</feature>
<evidence type="ECO:0000256" key="1">
    <source>
        <dbReference type="SAM" id="MobiDB-lite"/>
    </source>
</evidence>
<name>A0A0N1IGG7_LEPSE</name>
<feature type="domain" description="TLDc" evidence="2">
    <location>
        <begin position="1586"/>
        <end position="1848"/>
    </location>
</feature>
<feature type="region of interest" description="Disordered" evidence="1">
    <location>
        <begin position="714"/>
        <end position="741"/>
    </location>
</feature>
<accession>A0A0N1IGG7</accession>
<reference evidence="3 4" key="1">
    <citation type="journal article" date="2015" name="PLoS Pathog.">
        <title>Leptomonas seymouri: Adaptations to the Dixenous Life Cycle Analyzed by Genome Sequencing, Transcriptome Profiling and Co-infection with Leishmania donovani.</title>
        <authorList>
            <person name="Kraeva N."/>
            <person name="Butenko A."/>
            <person name="Hlavacova J."/>
            <person name="Kostygov A."/>
            <person name="Myskova J."/>
            <person name="Grybchuk D."/>
            <person name="Lestinova T."/>
            <person name="Votypka J."/>
            <person name="Volf P."/>
            <person name="Opperdoes F."/>
            <person name="Flegontov P."/>
            <person name="Lukes J."/>
            <person name="Yurchenko V."/>
        </authorList>
    </citation>
    <scope>NUCLEOTIDE SEQUENCE [LARGE SCALE GENOMIC DNA]</scope>
    <source>
        <strain evidence="3 4">ATCC 30220</strain>
    </source>
</reference>
<feature type="compositionally biased region" description="Basic and acidic residues" evidence="1">
    <location>
        <begin position="519"/>
        <end position="533"/>
    </location>
</feature>
<feature type="region of interest" description="Disordered" evidence="1">
    <location>
        <begin position="1438"/>
        <end position="1508"/>
    </location>
</feature>
<feature type="region of interest" description="Disordered" evidence="1">
    <location>
        <begin position="346"/>
        <end position="375"/>
    </location>
</feature>
<dbReference type="PROSITE" id="PS51886">
    <property type="entry name" value="TLDC"/>
    <property type="match status" value="1"/>
</dbReference>
<feature type="compositionally biased region" description="Low complexity" evidence="1">
    <location>
        <begin position="350"/>
        <end position="375"/>
    </location>
</feature>
<feature type="region of interest" description="Disordered" evidence="1">
    <location>
        <begin position="1020"/>
        <end position="1053"/>
    </location>
</feature>
<dbReference type="VEuPathDB" id="TriTrypDB:Lsey_0485_0010"/>
<gene>
    <name evidence="3" type="ORF">ABL78_8060</name>
</gene>